<dbReference type="SMART" id="SM00448">
    <property type="entry name" value="REC"/>
    <property type="match status" value="1"/>
</dbReference>
<reference evidence="13" key="1">
    <citation type="submission" date="2007-11" db="EMBL/GenBank/DDBJ databases">
        <title>Complete genome sequence of Clostridium phytofermentans ISDg.</title>
        <authorList>
            <person name="Leschine S.B."/>
            <person name="Warnick T.A."/>
            <person name="Blanchard J.L."/>
            <person name="Schnell D.J."/>
            <person name="Petit E.L."/>
            <person name="LaTouf W.G."/>
            <person name="Copeland A."/>
            <person name="Lucas S."/>
            <person name="Lapidus A."/>
            <person name="Barry K."/>
            <person name="Glavina del Rio T."/>
            <person name="Dalin E."/>
            <person name="Tice H."/>
            <person name="Pitluck S."/>
            <person name="Kiss H."/>
            <person name="Brettin T."/>
            <person name="Bruce D."/>
            <person name="Detter J.C."/>
            <person name="Han C."/>
            <person name="Kuske C."/>
            <person name="Schmutz J."/>
            <person name="Larimer F."/>
            <person name="Land M."/>
            <person name="Hauser L."/>
            <person name="Kyrpides N."/>
            <person name="Kim E.A."/>
            <person name="Richardson P."/>
        </authorList>
    </citation>
    <scope>NUCLEOTIDE SEQUENCE [LARGE SCALE GENOMIC DNA]</scope>
    <source>
        <strain evidence="13">ATCC 700394 / DSM 18823 / ISDg</strain>
    </source>
</reference>
<dbReference type="GO" id="GO:0000156">
    <property type="term" value="F:phosphorelay response regulator activity"/>
    <property type="evidence" value="ECO:0007669"/>
    <property type="project" value="TreeGrafter"/>
</dbReference>
<dbReference type="PROSITE" id="PS51755">
    <property type="entry name" value="OMPR_PHOB"/>
    <property type="match status" value="1"/>
</dbReference>
<dbReference type="Gene3D" id="1.10.10.10">
    <property type="entry name" value="Winged helix-like DNA-binding domain superfamily/Winged helix DNA-binding domain"/>
    <property type="match status" value="1"/>
</dbReference>
<dbReference type="Pfam" id="PF00072">
    <property type="entry name" value="Response_reg"/>
    <property type="match status" value="1"/>
</dbReference>
<dbReference type="InterPro" id="IPR001789">
    <property type="entry name" value="Sig_transdc_resp-reg_receiver"/>
</dbReference>
<dbReference type="FunFam" id="1.10.10.10:FF:000018">
    <property type="entry name" value="DNA-binding response regulator ResD"/>
    <property type="match status" value="1"/>
</dbReference>
<accession>A9KP17</accession>
<dbReference type="Gene3D" id="3.40.50.2300">
    <property type="match status" value="1"/>
</dbReference>
<keyword evidence="2 8" id="KW-0597">Phosphoprotein</keyword>
<feature type="DNA-binding region" description="OmpR/PhoB-type" evidence="9">
    <location>
        <begin position="134"/>
        <end position="230"/>
    </location>
</feature>
<dbReference type="GO" id="GO:0005829">
    <property type="term" value="C:cytosol"/>
    <property type="evidence" value="ECO:0007669"/>
    <property type="project" value="TreeGrafter"/>
</dbReference>
<dbReference type="Proteomes" id="UP000000370">
    <property type="component" value="Chromosome"/>
</dbReference>
<sequence length="230" mass="25996">MATEVKALIYIVEDDRNIREIEGYALRNSGFEVEVFETGEELYRALEKEIPELILLDVMLPNEDGLSILSNVRKDSKTENIPIMMVTAKTTEMDKVKGLDLGADDYITKPFGIMELVSRVKALLRRAGGNGQNVGALSFHDVSLHVEKHSVTVDGESCELTYKEFELLRYLLENQGIVLSRDRIMERVWGFDYEGESRTVDMHIKTLRHKLGAGGDIIKTVRNVGYKIGD</sequence>
<dbReference type="GO" id="GO:0000976">
    <property type="term" value="F:transcription cis-regulatory region binding"/>
    <property type="evidence" value="ECO:0007669"/>
    <property type="project" value="TreeGrafter"/>
</dbReference>
<dbReference type="GO" id="GO:0032993">
    <property type="term" value="C:protein-DNA complex"/>
    <property type="evidence" value="ECO:0007669"/>
    <property type="project" value="TreeGrafter"/>
</dbReference>
<name>A9KP17_LACP7</name>
<evidence type="ECO:0000256" key="3">
    <source>
        <dbReference type="ARBA" id="ARBA00023012"/>
    </source>
</evidence>
<evidence type="ECO:0000259" key="10">
    <source>
        <dbReference type="PROSITE" id="PS50110"/>
    </source>
</evidence>
<dbReference type="InterPro" id="IPR016032">
    <property type="entry name" value="Sig_transdc_resp-reg_C-effctor"/>
</dbReference>
<dbReference type="GO" id="GO:0006355">
    <property type="term" value="P:regulation of DNA-templated transcription"/>
    <property type="evidence" value="ECO:0007669"/>
    <property type="project" value="InterPro"/>
</dbReference>
<evidence type="ECO:0000256" key="8">
    <source>
        <dbReference type="PROSITE-ProRule" id="PRU00169"/>
    </source>
</evidence>
<dbReference type="SUPFAM" id="SSF52172">
    <property type="entry name" value="CheY-like"/>
    <property type="match status" value="1"/>
</dbReference>
<dbReference type="RefSeq" id="WP_012200838.1">
    <property type="nucleotide sequence ID" value="NC_010001.1"/>
</dbReference>
<evidence type="ECO:0000256" key="7">
    <source>
        <dbReference type="ARBA" id="ARBA00024867"/>
    </source>
</evidence>
<evidence type="ECO:0000256" key="5">
    <source>
        <dbReference type="ARBA" id="ARBA00023125"/>
    </source>
</evidence>
<organism evidence="12 13">
    <name type="scientific">Lachnoclostridium phytofermentans (strain ATCC 700394 / DSM 18823 / ISDg)</name>
    <name type="common">Clostridium phytofermentans</name>
    <dbReference type="NCBI Taxonomy" id="357809"/>
    <lineage>
        <taxon>Bacteria</taxon>
        <taxon>Bacillati</taxon>
        <taxon>Bacillota</taxon>
        <taxon>Clostridia</taxon>
        <taxon>Lachnospirales</taxon>
        <taxon>Lachnospiraceae</taxon>
    </lineage>
</organism>
<feature type="modified residue" description="4-aspartylphosphate" evidence="8">
    <location>
        <position position="57"/>
    </location>
</feature>
<dbReference type="Gene3D" id="6.10.250.690">
    <property type="match status" value="1"/>
</dbReference>
<evidence type="ECO:0000256" key="9">
    <source>
        <dbReference type="PROSITE-ProRule" id="PRU01091"/>
    </source>
</evidence>
<feature type="domain" description="OmpR/PhoB-type" evidence="11">
    <location>
        <begin position="134"/>
        <end position="230"/>
    </location>
</feature>
<evidence type="ECO:0000256" key="2">
    <source>
        <dbReference type="ARBA" id="ARBA00022553"/>
    </source>
</evidence>
<keyword evidence="3" id="KW-0902">Two-component regulatory system</keyword>
<dbReference type="Pfam" id="PF00486">
    <property type="entry name" value="Trans_reg_C"/>
    <property type="match status" value="1"/>
</dbReference>
<dbReference type="AlphaFoldDB" id="A9KP17"/>
<dbReference type="CDD" id="cd00383">
    <property type="entry name" value="trans_reg_C"/>
    <property type="match status" value="1"/>
</dbReference>
<dbReference type="KEGG" id="cpy:Cphy_2827"/>
<dbReference type="eggNOG" id="COG0745">
    <property type="taxonomic scope" value="Bacteria"/>
</dbReference>
<proteinExistence type="predicted"/>
<evidence type="ECO:0000256" key="6">
    <source>
        <dbReference type="ARBA" id="ARBA00023163"/>
    </source>
</evidence>
<dbReference type="OrthoDB" id="9802426at2"/>
<dbReference type="HOGENOM" id="CLU_000445_30_4_9"/>
<protein>
    <recommendedName>
        <fullName evidence="1">Stage 0 sporulation protein A homolog</fullName>
    </recommendedName>
</protein>
<feature type="domain" description="Response regulatory" evidence="10">
    <location>
        <begin position="8"/>
        <end position="124"/>
    </location>
</feature>
<dbReference type="STRING" id="357809.Cphy_2827"/>
<dbReference type="SMART" id="SM00862">
    <property type="entry name" value="Trans_reg_C"/>
    <property type="match status" value="1"/>
</dbReference>
<dbReference type="InterPro" id="IPR036388">
    <property type="entry name" value="WH-like_DNA-bd_sf"/>
</dbReference>
<comment type="function">
    <text evidence="7">May play the central regulatory role in sporulation. It may be an element of the effector pathway responsible for the activation of sporulation genes in response to nutritional stress. Spo0A may act in concert with spo0H (a sigma factor) to control the expression of some genes that are critical to the sporulation process.</text>
</comment>
<keyword evidence="13" id="KW-1185">Reference proteome</keyword>
<gene>
    <name evidence="12" type="ordered locus">Cphy_2827</name>
</gene>
<dbReference type="InterPro" id="IPR011006">
    <property type="entry name" value="CheY-like_superfamily"/>
</dbReference>
<keyword evidence="5 9" id="KW-0238">DNA-binding</keyword>
<evidence type="ECO:0000313" key="13">
    <source>
        <dbReference type="Proteomes" id="UP000000370"/>
    </source>
</evidence>
<dbReference type="InterPro" id="IPR039420">
    <property type="entry name" value="WalR-like"/>
</dbReference>
<dbReference type="PROSITE" id="PS50110">
    <property type="entry name" value="RESPONSE_REGULATORY"/>
    <property type="match status" value="1"/>
</dbReference>
<evidence type="ECO:0000256" key="1">
    <source>
        <dbReference type="ARBA" id="ARBA00018672"/>
    </source>
</evidence>
<dbReference type="PANTHER" id="PTHR48111:SF1">
    <property type="entry name" value="TWO-COMPONENT RESPONSE REGULATOR ORR33"/>
    <property type="match status" value="1"/>
</dbReference>
<dbReference type="SUPFAM" id="SSF46894">
    <property type="entry name" value="C-terminal effector domain of the bipartite response regulators"/>
    <property type="match status" value="1"/>
</dbReference>
<dbReference type="PANTHER" id="PTHR48111">
    <property type="entry name" value="REGULATOR OF RPOS"/>
    <property type="match status" value="1"/>
</dbReference>
<dbReference type="EMBL" id="CP000885">
    <property type="protein sequence ID" value="ABX43187.1"/>
    <property type="molecule type" value="Genomic_DNA"/>
</dbReference>
<evidence type="ECO:0000259" key="11">
    <source>
        <dbReference type="PROSITE" id="PS51755"/>
    </source>
</evidence>
<evidence type="ECO:0000313" key="12">
    <source>
        <dbReference type="EMBL" id="ABX43187.1"/>
    </source>
</evidence>
<evidence type="ECO:0000256" key="4">
    <source>
        <dbReference type="ARBA" id="ARBA00023015"/>
    </source>
</evidence>
<keyword evidence="4" id="KW-0805">Transcription regulation</keyword>
<dbReference type="InterPro" id="IPR001867">
    <property type="entry name" value="OmpR/PhoB-type_DNA-bd"/>
</dbReference>
<keyword evidence="6" id="KW-0804">Transcription</keyword>